<feature type="domain" description="HAMP" evidence="9">
    <location>
        <begin position="296"/>
        <end position="342"/>
    </location>
</feature>
<comment type="subcellular location">
    <subcellularLocation>
        <location evidence="1">Membrane</location>
    </subcellularLocation>
</comment>
<dbReference type="InterPro" id="IPR003660">
    <property type="entry name" value="HAMP_dom"/>
</dbReference>
<gene>
    <name evidence="10" type="ORF">D3218_16775</name>
</gene>
<name>A0A3A1WHZ4_9HYPH</name>
<dbReference type="PANTHER" id="PTHR43531">
    <property type="entry name" value="PROTEIN ICFG"/>
    <property type="match status" value="1"/>
</dbReference>
<comment type="caution">
    <text evidence="10">The sequence shown here is derived from an EMBL/GenBank/DDBJ whole genome shotgun (WGS) entry which is preliminary data.</text>
</comment>
<feature type="domain" description="HAMP" evidence="9">
    <location>
        <begin position="209"/>
        <end position="262"/>
    </location>
</feature>
<evidence type="ECO:0000256" key="1">
    <source>
        <dbReference type="ARBA" id="ARBA00004370"/>
    </source>
</evidence>
<dbReference type="GO" id="GO:0006935">
    <property type="term" value="P:chemotaxis"/>
    <property type="evidence" value="ECO:0007669"/>
    <property type="project" value="UniProtKB-KW"/>
</dbReference>
<dbReference type="PROSITE" id="PS50111">
    <property type="entry name" value="CHEMOTAXIS_TRANSDUC_2"/>
    <property type="match status" value="1"/>
</dbReference>
<dbReference type="InterPro" id="IPR004089">
    <property type="entry name" value="MCPsignal_dom"/>
</dbReference>
<reference evidence="11" key="1">
    <citation type="submission" date="2018-09" db="EMBL/GenBank/DDBJ databases">
        <authorList>
            <person name="Tuo L."/>
        </authorList>
    </citation>
    <scope>NUCLEOTIDE SEQUENCE [LARGE SCALE GENOMIC DNA]</scope>
    <source>
        <strain evidence="11">M2BS4Y-1</strain>
    </source>
</reference>
<dbReference type="Pfam" id="PF00672">
    <property type="entry name" value="HAMP"/>
    <property type="match status" value="1"/>
</dbReference>
<proteinExistence type="inferred from homology"/>
<evidence type="ECO:0000259" key="9">
    <source>
        <dbReference type="PROSITE" id="PS50885"/>
    </source>
</evidence>
<evidence type="ECO:0000256" key="3">
    <source>
        <dbReference type="ARBA" id="ARBA00029447"/>
    </source>
</evidence>
<dbReference type="SUPFAM" id="SSF58104">
    <property type="entry name" value="Methyl-accepting chemotaxis protein (MCP) signaling domain"/>
    <property type="match status" value="1"/>
</dbReference>
<dbReference type="OrthoDB" id="3289104at2"/>
<keyword evidence="11" id="KW-1185">Reference proteome</keyword>
<keyword evidence="5" id="KW-0175">Coiled coil</keyword>
<evidence type="ECO:0000313" key="10">
    <source>
        <dbReference type="EMBL" id="RIX98832.1"/>
    </source>
</evidence>
<keyword evidence="7" id="KW-0812">Transmembrane</keyword>
<keyword evidence="4" id="KW-0807">Transducer</keyword>
<dbReference type="SMART" id="SM00304">
    <property type="entry name" value="HAMP"/>
    <property type="match status" value="2"/>
</dbReference>
<keyword evidence="7" id="KW-1133">Transmembrane helix</keyword>
<dbReference type="CDD" id="cd11386">
    <property type="entry name" value="MCP_signal"/>
    <property type="match status" value="1"/>
</dbReference>
<feature type="domain" description="Methyl-accepting transducer" evidence="8">
    <location>
        <begin position="347"/>
        <end position="576"/>
    </location>
</feature>
<accession>A0A3A1WHZ4</accession>
<evidence type="ECO:0000256" key="5">
    <source>
        <dbReference type="SAM" id="Coils"/>
    </source>
</evidence>
<sequence>MLSKISIGKKITASFAAMIVGSAVMGAVVYGTMAKIEGVRLEREAVGEGVSDALLLRMLVTRQELSMRGYILMPSEDMAKRLAKHYDSFRATAAKLDGSAIDPAVKTMLRDASAAMDVWQAQVAAQALRLASDPATIAQAGPFVRSDRADALIDPIETSIDASIKALRDRSDALGEEQRAAYETGITQILTALGLLLAAGCAFAWLLVGAISKPAMRLRDSMGRLAAGDRDITVPSLGRRDEIGQMAAAVETFRLAAVEQVRLEAEAAALRELQAAERERAAATERAAKQDLQVFVDGVQGGFARLSQGDLTVRIDQPVAEQYLPIRDQFNTSVERLEGTLGSVVAAVGSLRTGLGEINAASSDLSQRTEQQAASLEQTVAALADVTRAVNETAEGAGRALASAESANRNAAKGGEIVGRAVEAMRAIEESSEKIGRIIGVIDEIAFQTNLLALNAGVEAARAGEAGRGFAVVAQEVRGLAQRSAEAAKEIKTLISASGTQVEAGVELVTASGRSLDDIIAEVGEVSRTVAEIATRTREQATSLKEVQTAADQMDKFTQQNAAMVEEATAAAQSLASETDELARLIGEFKIFSTQGHSHQLQRADRRETPRAARAVVQFRSHGRGGAASAAAPASESWEEF</sequence>
<feature type="transmembrane region" description="Helical" evidence="7">
    <location>
        <begin position="12"/>
        <end position="33"/>
    </location>
</feature>
<dbReference type="PANTHER" id="PTHR43531:SF11">
    <property type="entry name" value="METHYL-ACCEPTING CHEMOTAXIS PROTEIN 3"/>
    <property type="match status" value="1"/>
</dbReference>
<dbReference type="AlphaFoldDB" id="A0A3A1WHZ4"/>
<feature type="compositionally biased region" description="Low complexity" evidence="6">
    <location>
        <begin position="627"/>
        <end position="641"/>
    </location>
</feature>
<keyword evidence="2" id="KW-0145">Chemotaxis</keyword>
<dbReference type="Pfam" id="PF00015">
    <property type="entry name" value="MCPsignal"/>
    <property type="match status" value="1"/>
</dbReference>
<protein>
    <submittedName>
        <fullName evidence="10">Methyl-accepting chemotaxis protein</fullName>
    </submittedName>
</protein>
<dbReference type="Gene3D" id="1.10.287.950">
    <property type="entry name" value="Methyl-accepting chemotaxis protein"/>
    <property type="match status" value="1"/>
</dbReference>
<dbReference type="PROSITE" id="PS50885">
    <property type="entry name" value="HAMP"/>
    <property type="match status" value="2"/>
</dbReference>
<dbReference type="Proteomes" id="UP000265750">
    <property type="component" value="Unassembled WGS sequence"/>
</dbReference>
<dbReference type="RefSeq" id="WP_119541221.1">
    <property type="nucleotide sequence ID" value="NZ_QYRN01000009.1"/>
</dbReference>
<dbReference type="SUPFAM" id="SSF158472">
    <property type="entry name" value="HAMP domain-like"/>
    <property type="match status" value="1"/>
</dbReference>
<dbReference type="Gene3D" id="6.10.340.10">
    <property type="match status" value="1"/>
</dbReference>
<dbReference type="SMART" id="SM00283">
    <property type="entry name" value="MA"/>
    <property type="match status" value="1"/>
</dbReference>
<evidence type="ECO:0000313" key="11">
    <source>
        <dbReference type="Proteomes" id="UP000265750"/>
    </source>
</evidence>
<feature type="region of interest" description="Disordered" evidence="6">
    <location>
        <begin position="620"/>
        <end position="641"/>
    </location>
</feature>
<evidence type="ECO:0000256" key="2">
    <source>
        <dbReference type="ARBA" id="ARBA00022500"/>
    </source>
</evidence>
<evidence type="ECO:0000256" key="4">
    <source>
        <dbReference type="PROSITE-ProRule" id="PRU00284"/>
    </source>
</evidence>
<evidence type="ECO:0000259" key="8">
    <source>
        <dbReference type="PROSITE" id="PS50111"/>
    </source>
</evidence>
<feature type="transmembrane region" description="Helical" evidence="7">
    <location>
        <begin position="189"/>
        <end position="212"/>
    </location>
</feature>
<dbReference type="CDD" id="cd06225">
    <property type="entry name" value="HAMP"/>
    <property type="match status" value="1"/>
</dbReference>
<feature type="coiled-coil region" evidence="5">
    <location>
        <begin position="266"/>
        <end position="293"/>
    </location>
</feature>
<evidence type="ECO:0000256" key="6">
    <source>
        <dbReference type="SAM" id="MobiDB-lite"/>
    </source>
</evidence>
<dbReference type="GO" id="GO:0016020">
    <property type="term" value="C:membrane"/>
    <property type="evidence" value="ECO:0007669"/>
    <property type="project" value="UniProtKB-SubCell"/>
</dbReference>
<comment type="similarity">
    <text evidence="3">Belongs to the methyl-accepting chemotaxis (MCP) protein family.</text>
</comment>
<dbReference type="GO" id="GO:0007165">
    <property type="term" value="P:signal transduction"/>
    <property type="evidence" value="ECO:0007669"/>
    <property type="project" value="UniProtKB-KW"/>
</dbReference>
<organism evidence="10 11">
    <name type="scientific">Aureimonas flava</name>
    <dbReference type="NCBI Taxonomy" id="2320271"/>
    <lineage>
        <taxon>Bacteria</taxon>
        <taxon>Pseudomonadati</taxon>
        <taxon>Pseudomonadota</taxon>
        <taxon>Alphaproteobacteria</taxon>
        <taxon>Hyphomicrobiales</taxon>
        <taxon>Aurantimonadaceae</taxon>
        <taxon>Aureimonas</taxon>
    </lineage>
</organism>
<dbReference type="FunFam" id="1.10.287.950:FF:000001">
    <property type="entry name" value="Methyl-accepting chemotaxis sensory transducer"/>
    <property type="match status" value="1"/>
</dbReference>
<keyword evidence="7" id="KW-0472">Membrane</keyword>
<evidence type="ECO:0000256" key="7">
    <source>
        <dbReference type="SAM" id="Phobius"/>
    </source>
</evidence>
<dbReference type="EMBL" id="QYRN01000009">
    <property type="protein sequence ID" value="RIX98832.1"/>
    <property type="molecule type" value="Genomic_DNA"/>
</dbReference>
<dbReference type="InterPro" id="IPR051310">
    <property type="entry name" value="MCP_chemotaxis"/>
</dbReference>